<feature type="transmembrane region" description="Helical" evidence="2">
    <location>
        <begin position="350"/>
        <end position="371"/>
    </location>
</feature>
<keyword evidence="2" id="KW-0472">Membrane</keyword>
<dbReference type="Proteomes" id="UP001589647">
    <property type="component" value="Unassembled WGS sequence"/>
</dbReference>
<comment type="caution">
    <text evidence="4">The sequence shown here is derived from an EMBL/GenBank/DDBJ whole genome shotgun (WGS) entry which is preliminary data.</text>
</comment>
<dbReference type="InterPro" id="IPR005182">
    <property type="entry name" value="YdbS-like_PH"/>
</dbReference>
<feature type="region of interest" description="Disordered" evidence="1">
    <location>
        <begin position="485"/>
        <end position="521"/>
    </location>
</feature>
<protein>
    <submittedName>
        <fullName evidence="4">PH domain-containing protein</fullName>
    </submittedName>
</protein>
<dbReference type="RefSeq" id="WP_189648042.1">
    <property type="nucleotide sequence ID" value="NZ_BMRC01000006.1"/>
</dbReference>
<accession>A0ABV5J0L5</accession>
<feature type="domain" description="YdbS-like PH" evidence="3">
    <location>
        <begin position="68"/>
        <end position="148"/>
    </location>
</feature>
<sequence>MTGWRRLSRRSLWNAGARSLALVAGAGAGLARFLTGRDWELGGIVAVCAGAAVLIVAAALAYETARLRTTAWRLTADRLELRSGVTVRQHRSIPLDRVRSVDLRADPVRRAFGLTVVKVGTGEHAAEGSELVLDALDRHSAETLRRTLLRQDAPAPEDGPLAELRWSWIRYAPLSVWTFTGAAVVLGAAYKALDAIGLKDVTTRTASGLWDWVSGQPWLAVPLLLALNAAVGALGAFLLFAESWGRYRLEREPGRLRLRRGLLTTRSLTLEERRLRGVEISEPLLLRLGGGARVKAVATGLAKKEDETEDVAALTPPLPRAEAVRVAASIAGAGVPPLTAHPPAARRRRVVRALVTAVVLAACAGLGWWLLPASWSRAWVWAVPVLALPVGLWLAAEGHRGLGHALGGRHLVVRAGAVVRRTVALDRAGVTGWTFRQSYFQRRSGLLTVSACTAAGGGHYEVLDVGRGDGLDLAAHAVPGLLEPFLTGAPDNGPHGGPHGGPASGSNGYPAGGSHGKRQAA</sequence>
<dbReference type="PIRSF" id="PIRSF026631">
    <property type="entry name" value="UCP026631"/>
    <property type="match status" value="1"/>
</dbReference>
<evidence type="ECO:0000259" key="3">
    <source>
        <dbReference type="Pfam" id="PF03703"/>
    </source>
</evidence>
<keyword evidence="2" id="KW-0812">Transmembrane</keyword>
<dbReference type="PANTHER" id="PTHR34473">
    <property type="entry name" value="UPF0699 TRANSMEMBRANE PROTEIN YDBS"/>
    <property type="match status" value="1"/>
</dbReference>
<evidence type="ECO:0000256" key="1">
    <source>
        <dbReference type="SAM" id="MobiDB-lite"/>
    </source>
</evidence>
<keyword evidence="5" id="KW-1185">Reference proteome</keyword>
<evidence type="ECO:0000313" key="4">
    <source>
        <dbReference type="EMBL" id="MFB9209740.1"/>
    </source>
</evidence>
<dbReference type="Pfam" id="PF03703">
    <property type="entry name" value="bPH_2"/>
    <property type="match status" value="2"/>
</dbReference>
<dbReference type="EMBL" id="JBHMEI010000104">
    <property type="protein sequence ID" value="MFB9209740.1"/>
    <property type="molecule type" value="Genomic_DNA"/>
</dbReference>
<feature type="transmembrane region" description="Helical" evidence="2">
    <location>
        <begin position="12"/>
        <end position="35"/>
    </location>
</feature>
<evidence type="ECO:0000256" key="2">
    <source>
        <dbReference type="SAM" id="Phobius"/>
    </source>
</evidence>
<dbReference type="InterPro" id="IPR014529">
    <property type="entry name" value="UCP026631"/>
</dbReference>
<reference evidence="4 5" key="1">
    <citation type="submission" date="2024-09" db="EMBL/GenBank/DDBJ databases">
        <authorList>
            <person name="Sun Q."/>
            <person name="Mori K."/>
        </authorList>
    </citation>
    <scope>NUCLEOTIDE SEQUENCE [LARGE SCALE GENOMIC DNA]</scope>
    <source>
        <strain evidence="4 5">CCM 3426</strain>
    </source>
</reference>
<proteinExistence type="predicted"/>
<feature type="transmembrane region" description="Helical" evidence="2">
    <location>
        <begin position="171"/>
        <end position="190"/>
    </location>
</feature>
<gene>
    <name evidence="4" type="ORF">ACFFV7_51750</name>
</gene>
<feature type="compositionally biased region" description="Gly residues" evidence="1">
    <location>
        <begin position="494"/>
        <end position="503"/>
    </location>
</feature>
<feature type="transmembrane region" description="Helical" evidence="2">
    <location>
        <begin position="41"/>
        <end position="62"/>
    </location>
</feature>
<evidence type="ECO:0000313" key="5">
    <source>
        <dbReference type="Proteomes" id="UP001589647"/>
    </source>
</evidence>
<name>A0ABV5J0L5_9ACTN</name>
<feature type="transmembrane region" description="Helical" evidence="2">
    <location>
        <begin position="218"/>
        <end position="241"/>
    </location>
</feature>
<keyword evidence="2" id="KW-1133">Transmembrane helix</keyword>
<dbReference type="PANTHER" id="PTHR34473:SF2">
    <property type="entry name" value="UPF0699 TRANSMEMBRANE PROTEIN YDBT"/>
    <property type="match status" value="1"/>
</dbReference>
<feature type="transmembrane region" description="Helical" evidence="2">
    <location>
        <begin position="377"/>
        <end position="396"/>
    </location>
</feature>
<organism evidence="4 5">
    <name type="scientific">Nonomuraea spiralis</name>
    <dbReference type="NCBI Taxonomy" id="46182"/>
    <lineage>
        <taxon>Bacteria</taxon>
        <taxon>Bacillati</taxon>
        <taxon>Actinomycetota</taxon>
        <taxon>Actinomycetes</taxon>
        <taxon>Streptosporangiales</taxon>
        <taxon>Streptosporangiaceae</taxon>
        <taxon>Nonomuraea</taxon>
    </lineage>
</organism>
<feature type="domain" description="YdbS-like PH" evidence="3">
    <location>
        <begin position="405"/>
        <end position="465"/>
    </location>
</feature>